<protein>
    <recommendedName>
        <fullName evidence="3">Rhamnosyltransferase</fullName>
    </recommendedName>
</protein>
<evidence type="ECO:0000313" key="2">
    <source>
        <dbReference type="Proteomes" id="UP000007460"/>
    </source>
</evidence>
<accession>D5BSM5</accession>
<keyword evidence="2" id="KW-1185">Reference proteome</keyword>
<dbReference type="Proteomes" id="UP000007460">
    <property type="component" value="Chromosome"/>
</dbReference>
<dbReference type="OrthoDB" id="9778629at2"/>
<dbReference type="PANTHER" id="PTHR42782:SF4">
    <property type="entry name" value="DUF455 DOMAIN-CONTAINING PROTEIN"/>
    <property type="match status" value="1"/>
</dbReference>
<dbReference type="SUPFAM" id="SSF47240">
    <property type="entry name" value="Ferritin-like"/>
    <property type="match status" value="1"/>
</dbReference>
<sequence length="278" mass="30696">MSHATLTDGIVDCIATKDAIAKALNTRALVAQWRADDITAIGTCAPPERPGRPPLPALRPPRDVPKRRITGGVAGRVALIHAIAHIELNAIDLALDMACRFTDQHLPRDFYHDWLSVADDEARHFLMLNDRLALLDAHYGDLPAHDGLWQAAQETAHDLLGRLAIAPLVLEARGLDVTPAMIDKLNAVGDSETAAALGIIMRDEVGHVLIGKRWFDYVCGLHRRDPVSSWHMLVKRYFKGPLKPPFNIEAREAAHFSAAFYGPLSYREDLVSTPTYSK</sequence>
<evidence type="ECO:0000313" key="1">
    <source>
        <dbReference type="EMBL" id="ADE39272.1"/>
    </source>
</evidence>
<dbReference type="AlphaFoldDB" id="D5BSM5"/>
<name>D5BSM5_PUNMI</name>
<dbReference type="PANTHER" id="PTHR42782">
    <property type="entry name" value="SI:CH73-314G15.3"/>
    <property type="match status" value="1"/>
</dbReference>
<dbReference type="Pfam" id="PF04305">
    <property type="entry name" value="DUF455"/>
    <property type="match status" value="1"/>
</dbReference>
<gene>
    <name evidence="1" type="ordered locus">SAR116_1029</name>
</gene>
<dbReference type="STRING" id="488538.SAR116_1029"/>
<dbReference type="EMBL" id="CP001751">
    <property type="protein sequence ID" value="ADE39272.1"/>
    <property type="molecule type" value="Genomic_DNA"/>
</dbReference>
<dbReference type="RefSeq" id="WP_013045901.1">
    <property type="nucleotide sequence ID" value="NC_014010.1"/>
</dbReference>
<dbReference type="InterPro" id="IPR009078">
    <property type="entry name" value="Ferritin-like_SF"/>
</dbReference>
<dbReference type="CDD" id="cd00657">
    <property type="entry name" value="Ferritin_like"/>
    <property type="match status" value="1"/>
</dbReference>
<organism evidence="1 2">
    <name type="scientific">Puniceispirillum marinum (strain IMCC1322)</name>
    <dbReference type="NCBI Taxonomy" id="488538"/>
    <lineage>
        <taxon>Bacteria</taxon>
        <taxon>Pseudomonadati</taxon>
        <taxon>Pseudomonadota</taxon>
        <taxon>Alphaproteobacteria</taxon>
        <taxon>Candidatus Puniceispirillales</taxon>
        <taxon>Candidatus Puniceispirillaceae</taxon>
        <taxon>Candidatus Puniceispirillum</taxon>
    </lineage>
</organism>
<dbReference type="PIRSF" id="PIRSF012318">
    <property type="entry name" value="UCP012318"/>
    <property type="match status" value="1"/>
</dbReference>
<evidence type="ECO:0008006" key="3">
    <source>
        <dbReference type="Google" id="ProtNLM"/>
    </source>
</evidence>
<reference evidence="1 2" key="1">
    <citation type="journal article" date="2010" name="J. Bacteriol.">
        <title>Complete genome sequence of "Candidatus Puniceispirillum marinum" IMCC1322, a representative of the SAR116 clade in the Alphaproteobacteria.</title>
        <authorList>
            <person name="Oh H.M."/>
            <person name="Kwon K.K."/>
            <person name="Kang I."/>
            <person name="Kang S.G."/>
            <person name="Lee J.H."/>
            <person name="Kim S.J."/>
            <person name="Cho J.C."/>
        </authorList>
    </citation>
    <scope>NUCLEOTIDE SEQUENCE [LARGE SCALE GENOMIC DNA]</scope>
    <source>
        <strain evidence="1 2">IMCC1322</strain>
    </source>
</reference>
<dbReference type="HOGENOM" id="CLU_035354_0_1_5"/>
<dbReference type="eggNOG" id="COG2833">
    <property type="taxonomic scope" value="Bacteria"/>
</dbReference>
<dbReference type="InterPro" id="IPR007402">
    <property type="entry name" value="DUF455"/>
</dbReference>
<dbReference type="InterPro" id="IPR011197">
    <property type="entry name" value="UCP012318"/>
</dbReference>
<proteinExistence type="predicted"/>
<dbReference type="KEGG" id="apb:SAR116_1029"/>